<dbReference type="Ensembl" id="ENSCSAVT00000008166.1">
    <property type="protein sequence ID" value="ENSCSAVP00000008059.1"/>
    <property type="gene ID" value="ENSCSAVG00000004799.1"/>
</dbReference>
<reference evidence="1" key="2">
    <citation type="submission" date="2025-08" db="UniProtKB">
        <authorList>
            <consortium name="Ensembl"/>
        </authorList>
    </citation>
    <scope>IDENTIFICATION</scope>
</reference>
<sequence>MVGPLFGHFTLTSITQNGSGLND</sequence>
<accession>H2YRU9</accession>
<dbReference type="InParanoid" id="H2YRU9"/>
<keyword evidence="2" id="KW-1185">Reference proteome</keyword>
<protein>
    <submittedName>
        <fullName evidence="1">Uncharacterized protein</fullName>
    </submittedName>
</protein>
<proteinExistence type="predicted"/>
<dbReference type="Proteomes" id="UP000007875">
    <property type="component" value="Unassembled WGS sequence"/>
</dbReference>
<dbReference type="HOGENOM" id="CLU_3423242_0_0_1"/>
<organism evidence="1 2">
    <name type="scientific">Ciona savignyi</name>
    <name type="common">Pacific transparent sea squirt</name>
    <dbReference type="NCBI Taxonomy" id="51511"/>
    <lineage>
        <taxon>Eukaryota</taxon>
        <taxon>Metazoa</taxon>
        <taxon>Chordata</taxon>
        <taxon>Tunicata</taxon>
        <taxon>Ascidiacea</taxon>
        <taxon>Phlebobranchia</taxon>
        <taxon>Cionidae</taxon>
        <taxon>Ciona</taxon>
    </lineage>
</organism>
<reference evidence="1" key="3">
    <citation type="submission" date="2025-09" db="UniProtKB">
        <authorList>
            <consortium name="Ensembl"/>
        </authorList>
    </citation>
    <scope>IDENTIFICATION</scope>
</reference>
<evidence type="ECO:0000313" key="2">
    <source>
        <dbReference type="Proteomes" id="UP000007875"/>
    </source>
</evidence>
<reference evidence="2" key="1">
    <citation type="submission" date="2003-08" db="EMBL/GenBank/DDBJ databases">
        <authorList>
            <person name="Birren B."/>
            <person name="Nusbaum C."/>
            <person name="Abebe A."/>
            <person name="Abouelleil A."/>
            <person name="Adekoya E."/>
            <person name="Ait-zahra M."/>
            <person name="Allen N."/>
            <person name="Allen T."/>
            <person name="An P."/>
            <person name="Anderson M."/>
            <person name="Anderson S."/>
            <person name="Arachchi H."/>
            <person name="Armbruster J."/>
            <person name="Bachantsang P."/>
            <person name="Baldwin J."/>
            <person name="Barry A."/>
            <person name="Bayul T."/>
            <person name="Blitshsteyn B."/>
            <person name="Bloom T."/>
            <person name="Blye J."/>
            <person name="Boguslavskiy L."/>
            <person name="Borowsky M."/>
            <person name="Boukhgalter B."/>
            <person name="Brunache A."/>
            <person name="Butler J."/>
            <person name="Calixte N."/>
            <person name="Calvo S."/>
            <person name="Camarata J."/>
            <person name="Campo K."/>
            <person name="Chang J."/>
            <person name="Cheshatsang Y."/>
            <person name="Citroen M."/>
            <person name="Collymore A."/>
            <person name="Considine T."/>
            <person name="Cook A."/>
            <person name="Cooke P."/>
            <person name="Corum B."/>
            <person name="Cuomo C."/>
            <person name="David R."/>
            <person name="Dawoe T."/>
            <person name="Degray S."/>
            <person name="Dodge S."/>
            <person name="Dooley K."/>
            <person name="Dorje P."/>
            <person name="Dorjee K."/>
            <person name="Dorris L."/>
            <person name="Duffey N."/>
            <person name="Dupes A."/>
            <person name="Elkins T."/>
            <person name="Engels R."/>
            <person name="Erickson J."/>
            <person name="Farina A."/>
            <person name="Faro S."/>
            <person name="Ferreira P."/>
            <person name="Fischer H."/>
            <person name="Fitzgerald M."/>
            <person name="Foley K."/>
            <person name="Gage D."/>
            <person name="Galagan J."/>
            <person name="Gearin G."/>
            <person name="Gnerre S."/>
            <person name="Gnirke A."/>
            <person name="Goyette A."/>
            <person name="Graham J."/>
            <person name="Grandbois E."/>
            <person name="Gyaltsen K."/>
            <person name="Hafez N."/>
            <person name="Hagopian D."/>
            <person name="Hagos B."/>
            <person name="Hall J."/>
            <person name="Hatcher B."/>
            <person name="Heller A."/>
            <person name="Higgins H."/>
            <person name="Honan T."/>
            <person name="Horn A."/>
            <person name="Houde N."/>
            <person name="Hughes L."/>
            <person name="Hulme W."/>
            <person name="Husby E."/>
            <person name="Iliev I."/>
            <person name="Jaffe D."/>
            <person name="Jones C."/>
            <person name="Kamal M."/>
            <person name="Kamat A."/>
            <person name="Kamvysselis M."/>
            <person name="Karlsson E."/>
            <person name="Kells C."/>
            <person name="Kieu A."/>
            <person name="Kisner P."/>
            <person name="Kodira C."/>
            <person name="Kulbokas E."/>
            <person name="Labutti K."/>
            <person name="Lama D."/>
            <person name="Landers T."/>
            <person name="Leger J."/>
            <person name="Levine S."/>
            <person name="Lewis D."/>
            <person name="Lewis T."/>
            <person name="Lindblad-toh K."/>
            <person name="Liu X."/>
            <person name="Lokyitsang T."/>
            <person name="Lokyitsang Y."/>
            <person name="Lucien O."/>
            <person name="Lui A."/>
            <person name="Ma L.J."/>
            <person name="Mabbitt R."/>
            <person name="Macdonald J."/>
            <person name="Maclean C."/>
            <person name="Major J."/>
            <person name="Manning J."/>
            <person name="Marabella R."/>
            <person name="Maru K."/>
            <person name="Matthews C."/>
            <person name="Mauceli E."/>
            <person name="Mccarthy M."/>
            <person name="Mcdonough S."/>
            <person name="Mcghee T."/>
            <person name="Meldrim J."/>
            <person name="Meneus L."/>
            <person name="Mesirov J."/>
            <person name="Mihalev A."/>
            <person name="Mihova T."/>
            <person name="Mikkelsen T."/>
            <person name="Mlenga V."/>
            <person name="Moru K."/>
            <person name="Mozes J."/>
            <person name="Mulrain L."/>
            <person name="Munson G."/>
            <person name="Naylor J."/>
            <person name="Newes C."/>
            <person name="Nguyen C."/>
            <person name="Nguyen N."/>
            <person name="Nguyen T."/>
            <person name="Nicol R."/>
            <person name="Nielsen C."/>
            <person name="Nizzari M."/>
            <person name="Norbu C."/>
            <person name="Norbu N."/>
            <person name="O'donnell P."/>
            <person name="Okoawo O."/>
            <person name="O'leary S."/>
            <person name="Omotosho B."/>
            <person name="O'neill K."/>
            <person name="Osman S."/>
            <person name="Parker S."/>
            <person name="Perrin D."/>
            <person name="Phunkhang P."/>
            <person name="Piqani B."/>
            <person name="Purcell S."/>
            <person name="Rachupka T."/>
            <person name="Ramasamy U."/>
            <person name="Rameau R."/>
            <person name="Ray V."/>
            <person name="Raymond C."/>
            <person name="Retta R."/>
            <person name="Richardson S."/>
            <person name="Rise C."/>
            <person name="Rodriguez J."/>
            <person name="Rogers J."/>
            <person name="Rogov P."/>
            <person name="Rutman M."/>
            <person name="Schupbach R."/>
            <person name="Seaman C."/>
            <person name="Settipalli S."/>
            <person name="Sharpe T."/>
            <person name="Sheridan J."/>
            <person name="Sherpa N."/>
            <person name="Shi J."/>
            <person name="Smirnov S."/>
            <person name="Smith C."/>
            <person name="Sougnez C."/>
            <person name="Spencer B."/>
            <person name="Stalker J."/>
            <person name="Stange-thomann N."/>
            <person name="Stavropoulos S."/>
            <person name="Stetson K."/>
            <person name="Stone C."/>
            <person name="Stone S."/>
            <person name="Stubbs M."/>
            <person name="Talamas J."/>
            <person name="Tchuinga P."/>
            <person name="Tenzing P."/>
            <person name="Tesfaye S."/>
            <person name="Theodore J."/>
            <person name="Thoulutsang Y."/>
            <person name="Topham K."/>
            <person name="Towey S."/>
            <person name="Tsamla T."/>
            <person name="Tsomo N."/>
            <person name="Vallee D."/>
            <person name="Vassiliev H."/>
            <person name="Venkataraman V."/>
            <person name="Vinson J."/>
            <person name="Vo A."/>
            <person name="Wade C."/>
            <person name="Wang S."/>
            <person name="Wangchuk T."/>
            <person name="Wangdi T."/>
            <person name="Whittaker C."/>
            <person name="Wilkinson J."/>
            <person name="Wu Y."/>
            <person name="Wyman D."/>
            <person name="Yadav S."/>
            <person name="Yang S."/>
            <person name="Yang X."/>
            <person name="Yeager S."/>
            <person name="Yee E."/>
            <person name="Young G."/>
            <person name="Zainoun J."/>
            <person name="Zembeck L."/>
            <person name="Zimmer A."/>
            <person name="Zody M."/>
            <person name="Lander E."/>
        </authorList>
    </citation>
    <scope>NUCLEOTIDE SEQUENCE [LARGE SCALE GENOMIC DNA]</scope>
</reference>
<evidence type="ECO:0000313" key="1">
    <source>
        <dbReference type="Ensembl" id="ENSCSAVP00000008059.1"/>
    </source>
</evidence>
<name>H2YRU9_CIOSA</name>
<dbReference type="AlphaFoldDB" id="H2YRU9"/>